<reference evidence="3 4" key="1">
    <citation type="journal article" date="2023" name="Plants (Basel)">
        <title>Bridging the Gap: Combining Genomics and Transcriptomics Approaches to Understand Stylosanthes scabra, an Orphan Legume from the Brazilian Caatinga.</title>
        <authorList>
            <person name="Ferreira-Neto J.R.C."/>
            <person name="da Silva M.D."/>
            <person name="Binneck E."/>
            <person name="de Melo N.F."/>
            <person name="da Silva R.H."/>
            <person name="de Melo A.L.T.M."/>
            <person name="Pandolfi V."/>
            <person name="Bustamante F.O."/>
            <person name="Brasileiro-Vidal A.C."/>
            <person name="Benko-Iseppon A.M."/>
        </authorList>
    </citation>
    <scope>NUCLEOTIDE SEQUENCE [LARGE SCALE GENOMIC DNA]</scope>
    <source>
        <tissue evidence="3">Leaves</tissue>
    </source>
</reference>
<dbReference type="PANTHER" id="PTHR46033:SF8">
    <property type="entry name" value="PROTEIN MAINTENANCE OF MERISTEMS-LIKE"/>
    <property type="match status" value="1"/>
</dbReference>
<comment type="caution">
    <text evidence="3">The sequence shown here is derived from an EMBL/GenBank/DDBJ whole genome shotgun (WGS) entry which is preliminary data.</text>
</comment>
<feature type="domain" description="Aminotransferase-like plant mobile" evidence="2">
    <location>
        <begin position="3"/>
        <end position="117"/>
    </location>
</feature>
<name>A0ABU6YXW2_9FABA</name>
<dbReference type="InterPro" id="IPR044824">
    <property type="entry name" value="MAIN-like"/>
</dbReference>
<feature type="compositionally biased region" description="Pro residues" evidence="1">
    <location>
        <begin position="158"/>
        <end position="167"/>
    </location>
</feature>
<feature type="region of interest" description="Disordered" evidence="1">
    <location>
        <begin position="132"/>
        <end position="167"/>
    </location>
</feature>
<evidence type="ECO:0000313" key="4">
    <source>
        <dbReference type="Proteomes" id="UP001341840"/>
    </source>
</evidence>
<evidence type="ECO:0000313" key="3">
    <source>
        <dbReference type="EMBL" id="MED6213443.1"/>
    </source>
</evidence>
<dbReference type="InterPro" id="IPR019557">
    <property type="entry name" value="AminoTfrase-like_pln_mobile"/>
</dbReference>
<dbReference type="PANTHER" id="PTHR46033">
    <property type="entry name" value="PROTEIN MAIN-LIKE 2"/>
    <property type="match status" value="1"/>
</dbReference>
<dbReference type="Proteomes" id="UP001341840">
    <property type="component" value="Unassembled WGS sequence"/>
</dbReference>
<accession>A0ABU6YXW2</accession>
<sequence>MSWIYQRFLQWCPAQRNVVTFPLAARLNGMRQENWDRHETRMLTARLDLDRLGLAQFACTPYVDPAWDALRPAWMLTVEEQRTWRVVVPIVCFMYVRMHHVDRVKKQLGGEQQIPEDPINLDGFLSASTRGRISGGRRSMQNGTMTRGADSRMIGRSPLPPLHIPPW</sequence>
<protein>
    <recommendedName>
        <fullName evidence="2">Aminotransferase-like plant mobile domain-containing protein</fullName>
    </recommendedName>
</protein>
<evidence type="ECO:0000259" key="2">
    <source>
        <dbReference type="Pfam" id="PF10536"/>
    </source>
</evidence>
<organism evidence="3 4">
    <name type="scientific">Stylosanthes scabra</name>
    <dbReference type="NCBI Taxonomy" id="79078"/>
    <lineage>
        <taxon>Eukaryota</taxon>
        <taxon>Viridiplantae</taxon>
        <taxon>Streptophyta</taxon>
        <taxon>Embryophyta</taxon>
        <taxon>Tracheophyta</taxon>
        <taxon>Spermatophyta</taxon>
        <taxon>Magnoliopsida</taxon>
        <taxon>eudicotyledons</taxon>
        <taxon>Gunneridae</taxon>
        <taxon>Pentapetalae</taxon>
        <taxon>rosids</taxon>
        <taxon>fabids</taxon>
        <taxon>Fabales</taxon>
        <taxon>Fabaceae</taxon>
        <taxon>Papilionoideae</taxon>
        <taxon>50 kb inversion clade</taxon>
        <taxon>dalbergioids sensu lato</taxon>
        <taxon>Dalbergieae</taxon>
        <taxon>Pterocarpus clade</taxon>
        <taxon>Stylosanthes</taxon>
    </lineage>
</organism>
<gene>
    <name evidence="3" type="ORF">PIB30_093395</name>
</gene>
<dbReference type="Pfam" id="PF10536">
    <property type="entry name" value="PMD"/>
    <property type="match status" value="1"/>
</dbReference>
<keyword evidence="4" id="KW-1185">Reference proteome</keyword>
<evidence type="ECO:0000256" key="1">
    <source>
        <dbReference type="SAM" id="MobiDB-lite"/>
    </source>
</evidence>
<dbReference type="EMBL" id="JASCZI010243645">
    <property type="protein sequence ID" value="MED6213443.1"/>
    <property type="molecule type" value="Genomic_DNA"/>
</dbReference>
<proteinExistence type="predicted"/>